<reference evidence="2 3" key="1">
    <citation type="submission" date="2019-02" db="EMBL/GenBank/DDBJ databases">
        <title>Deep-cultivation of Planctomycetes and their phenomic and genomic characterization uncovers novel biology.</title>
        <authorList>
            <person name="Wiegand S."/>
            <person name="Jogler M."/>
            <person name="Boedeker C."/>
            <person name="Pinto D."/>
            <person name="Vollmers J."/>
            <person name="Rivas-Marin E."/>
            <person name="Kohn T."/>
            <person name="Peeters S.H."/>
            <person name="Heuer A."/>
            <person name="Rast P."/>
            <person name="Oberbeckmann S."/>
            <person name="Bunk B."/>
            <person name="Jeske O."/>
            <person name="Meyerdierks A."/>
            <person name="Storesund J.E."/>
            <person name="Kallscheuer N."/>
            <person name="Luecker S."/>
            <person name="Lage O.M."/>
            <person name="Pohl T."/>
            <person name="Merkel B.J."/>
            <person name="Hornburger P."/>
            <person name="Mueller R.-W."/>
            <person name="Bruemmer F."/>
            <person name="Labrenz M."/>
            <person name="Spormann A.M."/>
            <person name="Op Den Camp H."/>
            <person name="Overmann J."/>
            <person name="Amann R."/>
            <person name="Jetten M.S.M."/>
            <person name="Mascher T."/>
            <person name="Medema M.H."/>
            <person name="Devos D.P."/>
            <person name="Kaster A.-K."/>
            <person name="Ovreas L."/>
            <person name="Rohde M."/>
            <person name="Galperin M.Y."/>
            <person name="Jogler C."/>
        </authorList>
    </citation>
    <scope>NUCLEOTIDE SEQUENCE [LARGE SCALE GENOMIC DNA]</scope>
    <source>
        <strain evidence="2 3">Pla52n</strain>
    </source>
</reference>
<feature type="transmembrane region" description="Helical" evidence="1">
    <location>
        <begin position="386"/>
        <end position="407"/>
    </location>
</feature>
<keyword evidence="1" id="KW-0472">Membrane</keyword>
<gene>
    <name evidence="2" type="ORF">Pla52n_18640</name>
</gene>
<evidence type="ECO:0000313" key="3">
    <source>
        <dbReference type="Proteomes" id="UP000320176"/>
    </source>
</evidence>
<feature type="transmembrane region" description="Helical" evidence="1">
    <location>
        <begin position="63"/>
        <end position="83"/>
    </location>
</feature>
<protein>
    <recommendedName>
        <fullName evidence="4">Glycosyltransferase RgtA/B/C/D-like domain-containing protein</fullName>
    </recommendedName>
</protein>
<name>A0A5C6B6J4_9BACT</name>
<feature type="transmembrane region" description="Helical" evidence="1">
    <location>
        <begin position="301"/>
        <end position="320"/>
    </location>
</feature>
<dbReference type="AlphaFoldDB" id="A0A5C6B6J4"/>
<feature type="transmembrane region" description="Helical" evidence="1">
    <location>
        <begin position="458"/>
        <end position="475"/>
    </location>
</feature>
<keyword evidence="1" id="KW-0812">Transmembrane</keyword>
<keyword evidence="1" id="KW-1133">Transmembrane helix</keyword>
<feature type="transmembrane region" description="Helical" evidence="1">
    <location>
        <begin position="31"/>
        <end position="51"/>
    </location>
</feature>
<proteinExistence type="predicted"/>
<feature type="transmembrane region" description="Helical" evidence="1">
    <location>
        <begin position="228"/>
        <end position="246"/>
    </location>
</feature>
<dbReference type="Proteomes" id="UP000320176">
    <property type="component" value="Unassembled WGS sequence"/>
</dbReference>
<evidence type="ECO:0000313" key="2">
    <source>
        <dbReference type="EMBL" id="TWU06144.1"/>
    </source>
</evidence>
<evidence type="ECO:0000256" key="1">
    <source>
        <dbReference type="SAM" id="Phobius"/>
    </source>
</evidence>
<organism evidence="2 3">
    <name type="scientific">Stieleria varia</name>
    <dbReference type="NCBI Taxonomy" id="2528005"/>
    <lineage>
        <taxon>Bacteria</taxon>
        <taxon>Pseudomonadati</taxon>
        <taxon>Planctomycetota</taxon>
        <taxon>Planctomycetia</taxon>
        <taxon>Pirellulales</taxon>
        <taxon>Pirellulaceae</taxon>
        <taxon>Stieleria</taxon>
    </lineage>
</organism>
<feature type="transmembrane region" description="Helical" evidence="1">
    <location>
        <begin position="419"/>
        <end position="438"/>
    </location>
</feature>
<feature type="transmembrane region" description="Helical" evidence="1">
    <location>
        <begin position="266"/>
        <end position="289"/>
    </location>
</feature>
<evidence type="ECO:0008006" key="4">
    <source>
        <dbReference type="Google" id="ProtNLM"/>
    </source>
</evidence>
<dbReference type="EMBL" id="SJPN01000002">
    <property type="protein sequence ID" value="TWU06144.1"/>
    <property type="molecule type" value="Genomic_DNA"/>
</dbReference>
<comment type="caution">
    <text evidence="2">The sequence shown here is derived from an EMBL/GenBank/DDBJ whole genome shotgun (WGS) entry which is preliminary data.</text>
</comment>
<accession>A0A5C6B6J4</accession>
<sequence length="529" mass="60230">MGLLVCASAVIYGWISWLSWRFQYGSDPQQRPTLLTLALFGLLFFVYLLGIRLVRKFSDHRRCLQIVIAGSVVFRVTMLFSIPILEIDIYRYIWDGAATSAGVSPFLYSPEKVKNASSTVDDDTLQRLVDLRDHRPSLAAVLDRIHFAELPTVYPIVSQVVFALSDITTPEQASIYTRLIVMKTWLTAFDLATLWLVIKLLRVARQPVSLSIIYGWCPLLVKEIANSGHLDAIAVFFMTLTVYLIAKQISCVERGSVVPTRVCLATVVAFALSVGAKLYPIVIAPMLAVHAFHKIGLRRSIIWGGVGCLFIVMLLSPMTYRGTAGSDPGEGVKTFLQRWEMNDFLFLITVENLRPDNGRGAHAKPWFTVVPDSWRRSLAELAPPFLIARGVTSLTFLLIAFWIARTYGNGRHQTEDQVAWFLEGVFLTIAWFWLLAPTQNPWYWTWTLPLLPFAKNRAWVWISGIVFAYYLRFWFTDHFPDSAVLGTRYAGPAFFDFVFTWIEFAPWFLLLLFNWVRRGDPKSISDELD</sequence>
<feature type="transmembrane region" description="Helical" evidence="1">
    <location>
        <begin position="495"/>
        <end position="516"/>
    </location>
</feature>
<keyword evidence="3" id="KW-1185">Reference proteome</keyword>